<accession>A0A923J3A3</accession>
<dbReference type="PANTHER" id="PTHR35789:SF1">
    <property type="entry name" value="SPORE GERMINATION PROTEIN B3"/>
    <property type="match status" value="1"/>
</dbReference>
<dbReference type="NCBIfam" id="TIGR02887">
    <property type="entry name" value="spore_ger_x_C"/>
    <property type="match status" value="1"/>
</dbReference>
<comment type="subcellular location">
    <subcellularLocation>
        <location evidence="1">Membrane</location>
        <topology evidence="1">Lipid-anchor</topology>
    </subcellularLocation>
</comment>
<evidence type="ECO:0000256" key="7">
    <source>
        <dbReference type="ARBA" id="ARBA00023288"/>
    </source>
</evidence>
<proteinExistence type="inferred from homology"/>
<evidence type="ECO:0000256" key="5">
    <source>
        <dbReference type="ARBA" id="ARBA00023136"/>
    </source>
</evidence>
<evidence type="ECO:0000256" key="2">
    <source>
        <dbReference type="ARBA" id="ARBA00007886"/>
    </source>
</evidence>
<dbReference type="InterPro" id="IPR008844">
    <property type="entry name" value="Spore_GerAC-like"/>
</dbReference>
<evidence type="ECO:0000256" key="1">
    <source>
        <dbReference type="ARBA" id="ARBA00004635"/>
    </source>
</evidence>
<comment type="caution">
    <text evidence="10">The sequence shown here is derived from an EMBL/GenBank/DDBJ whole genome shotgun (WGS) entry which is preliminary data.</text>
</comment>
<evidence type="ECO:0000256" key="3">
    <source>
        <dbReference type="ARBA" id="ARBA00022544"/>
    </source>
</evidence>
<dbReference type="EMBL" id="JAAZWO010000041">
    <property type="protein sequence ID" value="MBC2399953.1"/>
    <property type="molecule type" value="Genomic_DNA"/>
</dbReference>
<protein>
    <submittedName>
        <fullName evidence="10">Ger(X)C family spore germination protein</fullName>
    </submittedName>
</protein>
<evidence type="ECO:0000313" key="10">
    <source>
        <dbReference type="EMBL" id="MBC2399953.1"/>
    </source>
</evidence>
<dbReference type="AlphaFoldDB" id="A0A923J3A3"/>
<name>A0A923J3A3_CLOTT</name>
<keyword evidence="7" id="KW-0449">Lipoprotein</keyword>
<keyword evidence="11" id="KW-1185">Reference proteome</keyword>
<dbReference type="RefSeq" id="WP_051593368.1">
    <property type="nucleotide sequence ID" value="NZ_JAAZWO010000041.1"/>
</dbReference>
<dbReference type="InterPro" id="IPR057336">
    <property type="entry name" value="GerAC_N"/>
</dbReference>
<dbReference type="InterPro" id="IPR038501">
    <property type="entry name" value="Spore_GerAC_C_sf"/>
</dbReference>
<evidence type="ECO:0000259" key="9">
    <source>
        <dbReference type="Pfam" id="PF25198"/>
    </source>
</evidence>
<evidence type="ECO:0000256" key="4">
    <source>
        <dbReference type="ARBA" id="ARBA00022729"/>
    </source>
</evidence>
<feature type="domain" description="Spore germination GerAC-like C-terminal" evidence="8">
    <location>
        <begin position="207"/>
        <end position="367"/>
    </location>
</feature>
<keyword evidence="6" id="KW-0564">Palmitate</keyword>
<dbReference type="GO" id="GO:0016020">
    <property type="term" value="C:membrane"/>
    <property type="evidence" value="ECO:0007669"/>
    <property type="project" value="UniProtKB-SubCell"/>
</dbReference>
<dbReference type="PANTHER" id="PTHR35789">
    <property type="entry name" value="SPORE GERMINATION PROTEIN B3"/>
    <property type="match status" value="1"/>
</dbReference>
<evidence type="ECO:0000256" key="6">
    <source>
        <dbReference type="ARBA" id="ARBA00023139"/>
    </source>
</evidence>
<dbReference type="Pfam" id="PF05504">
    <property type="entry name" value="Spore_GerAC"/>
    <property type="match status" value="1"/>
</dbReference>
<sequence length="371" mass="42688">MKKGYKILIIVVIIVSLVYYSNADDMVEFAENLSIPIGVGYDINKKTDGNVDYSIPISFYIFKPNGENLNKVVTGEGHTLLETREERQTKLDKKFFLGSEKVYIISDRFAQNGVRNIIEGMFNEPLISDIGYMAVCAGKAEEILRYPVKDYSSSAELVEGIIKNLKYNNFFYEEYKVNNAFEQLAVEGMNLVLPYVAITDEGIEVVGMAIFKDDKMVYKLNMEETEILNFLREDNTQGSINIKESEDEYVSGVAINKRKVKCLKQGENYKFLIELNVKLDINYDELKNPIFEKKENEEKVIKKIEQNMEDKSRKFINKMQNCYKIDVLQLGRVAAAKYGRRKEIDWDEVVSNSEIDVKVKVKIDRGGRGNF</sequence>
<dbReference type="Proteomes" id="UP000563151">
    <property type="component" value="Unassembled WGS sequence"/>
</dbReference>
<feature type="domain" description="Spore germination protein N-terminal" evidence="9">
    <location>
        <begin position="31"/>
        <end position="197"/>
    </location>
</feature>
<reference evidence="10 11" key="1">
    <citation type="submission" date="2020-04" db="EMBL/GenBank/DDBJ databases">
        <title>Genomic insights into acetone-butanol-ethanol (ABE) fermentation by sequencing solventogenic clostridia strains.</title>
        <authorList>
            <person name="Brown S."/>
        </authorList>
    </citation>
    <scope>NUCLEOTIDE SEQUENCE [LARGE SCALE GENOMIC DNA]</scope>
    <source>
        <strain evidence="10 11">DJ011</strain>
    </source>
</reference>
<evidence type="ECO:0000313" key="11">
    <source>
        <dbReference type="Proteomes" id="UP000563151"/>
    </source>
</evidence>
<dbReference type="InterPro" id="IPR046953">
    <property type="entry name" value="Spore_GerAC-like_C"/>
</dbReference>
<keyword evidence="4" id="KW-0732">Signal</keyword>
<evidence type="ECO:0000259" key="8">
    <source>
        <dbReference type="Pfam" id="PF05504"/>
    </source>
</evidence>
<organism evidence="10 11">
    <name type="scientific">Clostridium tetanomorphum</name>
    <dbReference type="NCBI Taxonomy" id="1553"/>
    <lineage>
        <taxon>Bacteria</taxon>
        <taxon>Bacillati</taxon>
        <taxon>Bacillota</taxon>
        <taxon>Clostridia</taxon>
        <taxon>Eubacteriales</taxon>
        <taxon>Clostridiaceae</taxon>
        <taxon>Clostridium</taxon>
    </lineage>
</organism>
<comment type="similarity">
    <text evidence="2">Belongs to the GerABKC lipoprotein family.</text>
</comment>
<keyword evidence="3" id="KW-0309">Germination</keyword>
<dbReference type="GO" id="GO:0009847">
    <property type="term" value="P:spore germination"/>
    <property type="evidence" value="ECO:0007669"/>
    <property type="project" value="InterPro"/>
</dbReference>
<keyword evidence="5" id="KW-0472">Membrane</keyword>
<dbReference type="Pfam" id="PF25198">
    <property type="entry name" value="Spore_GerAC_N"/>
    <property type="match status" value="1"/>
</dbReference>
<dbReference type="Gene3D" id="3.30.300.210">
    <property type="entry name" value="Nutrient germinant receptor protein C, domain 3"/>
    <property type="match status" value="1"/>
</dbReference>
<gene>
    <name evidence="10" type="ORF">HGG79_19635</name>
</gene>